<sequence>MNLRQVLLGKVDQALHSRRRVDSAAVFAQLCWDILGVPATPGQGSTLVAIATGACPANLSAFRWRDLCTFFFSDEN</sequence>
<protein>
    <submittedName>
        <fullName evidence="1">Thimet oligopeptidase</fullName>
    </submittedName>
</protein>
<comment type="caution">
    <text evidence="1">The sequence shown here is derived from an EMBL/GenBank/DDBJ whole genome shotgun (WGS) entry which is preliminary data.</text>
</comment>
<evidence type="ECO:0000313" key="2">
    <source>
        <dbReference type="Proteomes" id="UP000314294"/>
    </source>
</evidence>
<dbReference type="EMBL" id="SRLO01012554">
    <property type="protein sequence ID" value="TNN25433.1"/>
    <property type="molecule type" value="Genomic_DNA"/>
</dbReference>
<dbReference type="InterPro" id="IPR024077">
    <property type="entry name" value="Neurolysin/TOP_dom2"/>
</dbReference>
<dbReference type="Gene3D" id="1.10.1370.10">
    <property type="entry name" value="Neurolysin, domain 3"/>
    <property type="match status" value="1"/>
</dbReference>
<reference evidence="1 2" key="1">
    <citation type="submission" date="2019-03" db="EMBL/GenBank/DDBJ databases">
        <title>First draft genome of Liparis tanakae, snailfish: a comprehensive survey of snailfish specific genes.</title>
        <authorList>
            <person name="Kim W."/>
            <person name="Song I."/>
            <person name="Jeong J.-H."/>
            <person name="Kim D."/>
            <person name="Kim S."/>
            <person name="Ryu S."/>
            <person name="Song J.Y."/>
            <person name="Lee S.K."/>
        </authorList>
    </citation>
    <scope>NUCLEOTIDE SEQUENCE [LARGE SCALE GENOMIC DNA]</scope>
    <source>
        <tissue evidence="1">Muscle</tissue>
    </source>
</reference>
<dbReference type="OrthoDB" id="534666at2759"/>
<proteinExistence type="predicted"/>
<organism evidence="1 2">
    <name type="scientific">Liparis tanakae</name>
    <name type="common">Tanaka's snailfish</name>
    <dbReference type="NCBI Taxonomy" id="230148"/>
    <lineage>
        <taxon>Eukaryota</taxon>
        <taxon>Metazoa</taxon>
        <taxon>Chordata</taxon>
        <taxon>Craniata</taxon>
        <taxon>Vertebrata</taxon>
        <taxon>Euteleostomi</taxon>
        <taxon>Actinopterygii</taxon>
        <taxon>Neopterygii</taxon>
        <taxon>Teleostei</taxon>
        <taxon>Neoteleostei</taxon>
        <taxon>Acanthomorphata</taxon>
        <taxon>Eupercaria</taxon>
        <taxon>Perciformes</taxon>
        <taxon>Cottioidei</taxon>
        <taxon>Cottales</taxon>
        <taxon>Liparidae</taxon>
        <taxon>Liparis</taxon>
    </lineage>
</organism>
<evidence type="ECO:0000313" key="1">
    <source>
        <dbReference type="EMBL" id="TNN25433.1"/>
    </source>
</evidence>
<dbReference type="Proteomes" id="UP000314294">
    <property type="component" value="Unassembled WGS sequence"/>
</dbReference>
<accession>A0A4Z2E9R0</accession>
<keyword evidence="2" id="KW-1185">Reference proteome</keyword>
<name>A0A4Z2E9R0_9TELE</name>
<gene>
    <name evidence="1" type="primary">THOP1_0</name>
    <name evidence="1" type="ORF">EYF80_064437</name>
</gene>
<dbReference type="AlphaFoldDB" id="A0A4Z2E9R0"/>